<gene>
    <name evidence="3" type="ORF">DI598_04530</name>
</gene>
<comment type="caution">
    <text evidence="3">The sequence shown here is derived from an EMBL/GenBank/DDBJ whole genome shotgun (WGS) entry which is preliminary data.</text>
</comment>
<protein>
    <recommendedName>
        <fullName evidence="2">Outer membrane protein beta-barrel domain-containing protein</fullName>
    </recommendedName>
</protein>
<name>A0A2W5GYL9_9SPHI</name>
<dbReference type="InterPro" id="IPR011250">
    <property type="entry name" value="OMP/PagP_B-barrel"/>
</dbReference>
<proteinExistence type="predicted"/>
<accession>A0A2W5GYL9</accession>
<evidence type="ECO:0000256" key="1">
    <source>
        <dbReference type="SAM" id="SignalP"/>
    </source>
</evidence>
<evidence type="ECO:0000259" key="2">
    <source>
        <dbReference type="Pfam" id="PF13568"/>
    </source>
</evidence>
<keyword evidence="1" id="KW-0732">Signal</keyword>
<organism evidence="3 4">
    <name type="scientific">Pseudopedobacter saltans</name>
    <dbReference type="NCBI Taxonomy" id="151895"/>
    <lineage>
        <taxon>Bacteria</taxon>
        <taxon>Pseudomonadati</taxon>
        <taxon>Bacteroidota</taxon>
        <taxon>Sphingobacteriia</taxon>
        <taxon>Sphingobacteriales</taxon>
        <taxon>Sphingobacteriaceae</taxon>
        <taxon>Pseudopedobacter</taxon>
    </lineage>
</organism>
<dbReference type="EMBL" id="QFOI01000049">
    <property type="protein sequence ID" value="PZP50896.1"/>
    <property type="molecule type" value="Genomic_DNA"/>
</dbReference>
<dbReference type="InterPro" id="IPR025665">
    <property type="entry name" value="Beta-barrel_OMP_2"/>
</dbReference>
<dbReference type="Pfam" id="PF13568">
    <property type="entry name" value="OMP_b-brl_2"/>
    <property type="match status" value="1"/>
</dbReference>
<feature type="domain" description="Outer membrane protein beta-barrel" evidence="2">
    <location>
        <begin position="20"/>
        <end position="182"/>
    </location>
</feature>
<evidence type="ECO:0000313" key="4">
    <source>
        <dbReference type="Proteomes" id="UP000249645"/>
    </source>
</evidence>
<dbReference type="Proteomes" id="UP000249645">
    <property type="component" value="Unassembled WGS sequence"/>
</dbReference>
<sequence length="207" mass="22763">MKKTKLLLTLLCLCAYVANAQEQGSIEFGVGGGINFATITEGNNTNDNGGVRTAFNAGVFGDFFFSDRWSLKVKALYDSKGWKNGYVEDYDSYTYSEGAMKLNYVTVPVMANFHFGKTRNWYVNFGPYVGFLTSANIQGYDAKPLFNSVDAGLAFGIGVKIPISERCKFFVEYDGQAGLANIAKESDGYSFKNSRFGFNVGVAFPLK</sequence>
<feature type="signal peptide" evidence="1">
    <location>
        <begin position="1"/>
        <end position="20"/>
    </location>
</feature>
<evidence type="ECO:0000313" key="3">
    <source>
        <dbReference type="EMBL" id="PZP50896.1"/>
    </source>
</evidence>
<reference evidence="3 4" key="1">
    <citation type="submission" date="2017-11" db="EMBL/GenBank/DDBJ databases">
        <title>Infants hospitalized years apart are colonized by the same room-sourced microbial strains.</title>
        <authorList>
            <person name="Brooks B."/>
            <person name="Olm M.R."/>
            <person name="Firek B.A."/>
            <person name="Baker R."/>
            <person name="Thomas B.C."/>
            <person name="Morowitz M.J."/>
            <person name="Banfield J.F."/>
        </authorList>
    </citation>
    <scope>NUCLEOTIDE SEQUENCE [LARGE SCALE GENOMIC DNA]</scope>
    <source>
        <strain evidence="3">S2_009_000_R2_76</strain>
    </source>
</reference>
<dbReference type="SUPFAM" id="SSF56925">
    <property type="entry name" value="OMPA-like"/>
    <property type="match status" value="1"/>
</dbReference>
<feature type="chain" id="PRO_5016013165" description="Outer membrane protein beta-barrel domain-containing protein" evidence="1">
    <location>
        <begin position="21"/>
        <end position="207"/>
    </location>
</feature>
<dbReference type="AlphaFoldDB" id="A0A2W5GYL9"/>